<organism evidence="2 3">
    <name type="scientific">Lasius platythorax</name>
    <dbReference type="NCBI Taxonomy" id="488582"/>
    <lineage>
        <taxon>Eukaryota</taxon>
        <taxon>Metazoa</taxon>
        <taxon>Ecdysozoa</taxon>
        <taxon>Arthropoda</taxon>
        <taxon>Hexapoda</taxon>
        <taxon>Insecta</taxon>
        <taxon>Pterygota</taxon>
        <taxon>Neoptera</taxon>
        <taxon>Endopterygota</taxon>
        <taxon>Hymenoptera</taxon>
        <taxon>Apocrita</taxon>
        <taxon>Aculeata</taxon>
        <taxon>Formicoidea</taxon>
        <taxon>Formicidae</taxon>
        <taxon>Formicinae</taxon>
        <taxon>Lasius</taxon>
        <taxon>Lasius</taxon>
    </lineage>
</organism>
<reference evidence="2" key="1">
    <citation type="submission" date="2024-04" db="EMBL/GenBank/DDBJ databases">
        <authorList>
            <consortium name="Molecular Ecology Group"/>
        </authorList>
    </citation>
    <scope>NUCLEOTIDE SEQUENCE</scope>
</reference>
<evidence type="ECO:0000313" key="2">
    <source>
        <dbReference type="EMBL" id="CAL1684420.1"/>
    </source>
</evidence>
<evidence type="ECO:0000256" key="1">
    <source>
        <dbReference type="SAM" id="MobiDB-lite"/>
    </source>
</evidence>
<feature type="region of interest" description="Disordered" evidence="1">
    <location>
        <begin position="94"/>
        <end position="115"/>
    </location>
</feature>
<dbReference type="EMBL" id="OZ034828">
    <property type="protein sequence ID" value="CAL1684420.1"/>
    <property type="molecule type" value="Genomic_DNA"/>
</dbReference>
<gene>
    <name evidence="2" type="ORF">LPLAT_LOCUS10049</name>
</gene>
<name>A0AAV2NZN9_9HYME</name>
<sequence length="115" mass="12845">MSADACINGRLNHISSHLRIRYSRIPHLRGHPGILLQTRGITAITGEAAMQILDRLDHRPIPATILLSGHSPRYISEIVSISPGLRRRVREEDLASAVRKRDKARKTNGSAKRQV</sequence>
<dbReference type="Proteomes" id="UP001497644">
    <property type="component" value="Chromosome 5"/>
</dbReference>
<proteinExistence type="predicted"/>
<dbReference type="AlphaFoldDB" id="A0AAV2NZN9"/>
<accession>A0AAV2NZN9</accession>
<keyword evidence="3" id="KW-1185">Reference proteome</keyword>
<protein>
    <submittedName>
        <fullName evidence="2">Uncharacterized protein</fullName>
    </submittedName>
</protein>
<evidence type="ECO:0000313" key="3">
    <source>
        <dbReference type="Proteomes" id="UP001497644"/>
    </source>
</evidence>